<evidence type="ECO:0000256" key="1">
    <source>
        <dbReference type="ARBA" id="ARBA00005443"/>
    </source>
</evidence>
<dbReference type="InParanoid" id="A8PVS1"/>
<comment type="caution">
    <text evidence="15">The sequence shown here is derived from an EMBL/GenBank/DDBJ whole genome shotgun (WGS) entry which is preliminary data.</text>
</comment>
<dbReference type="PANTHER" id="PTHR23058:SF0">
    <property type="entry name" value="PEROXISOMAL MEMBRANE PROTEIN PEX14"/>
    <property type="match status" value="1"/>
</dbReference>
<keyword evidence="4" id="KW-0811">Translocation</keyword>
<dbReference type="GO" id="GO:0005102">
    <property type="term" value="F:signaling receptor binding"/>
    <property type="evidence" value="ECO:0007669"/>
    <property type="project" value="TreeGrafter"/>
</dbReference>
<evidence type="ECO:0000313" key="15">
    <source>
        <dbReference type="EMBL" id="EDP44459.1"/>
    </source>
</evidence>
<keyword evidence="5 10" id="KW-0472">Membrane</keyword>
<dbReference type="InterPro" id="IPR036388">
    <property type="entry name" value="WH-like_DNA-bd_sf"/>
</dbReference>
<evidence type="ECO:0000259" key="14">
    <source>
        <dbReference type="Pfam" id="PF04695"/>
    </source>
</evidence>
<keyword evidence="13" id="KW-0812">Transmembrane</keyword>
<dbReference type="EMBL" id="AAYY01000003">
    <property type="protein sequence ID" value="EDP44459.1"/>
    <property type="molecule type" value="Genomic_DNA"/>
</dbReference>
<dbReference type="InterPro" id="IPR025655">
    <property type="entry name" value="PEX14"/>
</dbReference>
<evidence type="ECO:0000256" key="11">
    <source>
        <dbReference type="SAM" id="Coils"/>
    </source>
</evidence>
<feature type="coiled-coil region" evidence="11">
    <location>
        <begin position="198"/>
        <end position="225"/>
    </location>
</feature>
<comment type="subcellular location">
    <subcellularLocation>
        <location evidence="9 10">Peroxisome membrane</location>
    </subcellularLocation>
</comment>
<keyword evidence="2 10" id="KW-0813">Transport</keyword>
<keyword evidence="16" id="KW-1185">Reference proteome</keyword>
<dbReference type="KEGG" id="mgl:MGL_0941"/>
<keyword evidence="11" id="KW-0175">Coiled coil</keyword>
<organism evidence="15 16">
    <name type="scientific">Malassezia globosa (strain ATCC MYA-4612 / CBS 7966)</name>
    <name type="common">Dandruff-associated fungus</name>
    <dbReference type="NCBI Taxonomy" id="425265"/>
    <lineage>
        <taxon>Eukaryota</taxon>
        <taxon>Fungi</taxon>
        <taxon>Dikarya</taxon>
        <taxon>Basidiomycota</taxon>
        <taxon>Ustilaginomycotina</taxon>
        <taxon>Malasseziomycetes</taxon>
        <taxon>Malasseziales</taxon>
        <taxon>Malasseziaceae</taxon>
        <taxon>Malassezia</taxon>
    </lineage>
</organism>
<dbReference type="OrthoDB" id="5549158at2759"/>
<keyword evidence="6 10" id="KW-0576">Peroxisome</keyword>
<dbReference type="Gene3D" id="1.10.10.10">
    <property type="entry name" value="Winged helix-like DNA-binding domain superfamily/Winged helix DNA-binding domain"/>
    <property type="match status" value="1"/>
</dbReference>
<feature type="region of interest" description="Disordered" evidence="12">
    <location>
        <begin position="252"/>
        <end position="325"/>
    </location>
</feature>
<dbReference type="FunCoup" id="A8PVS1">
    <property type="interactions" value="15"/>
</dbReference>
<dbReference type="PANTHER" id="PTHR23058">
    <property type="entry name" value="PEROXISOMAL MEMBRANE PROTEIN PEX14"/>
    <property type="match status" value="1"/>
</dbReference>
<evidence type="ECO:0000256" key="7">
    <source>
        <dbReference type="ARBA" id="ARBA00029502"/>
    </source>
</evidence>
<dbReference type="RefSeq" id="XP_001731673.1">
    <property type="nucleotide sequence ID" value="XM_001731621.1"/>
</dbReference>
<dbReference type="Pfam" id="PF04695">
    <property type="entry name" value="Pex14_N"/>
    <property type="match status" value="1"/>
</dbReference>
<evidence type="ECO:0000256" key="2">
    <source>
        <dbReference type="ARBA" id="ARBA00022448"/>
    </source>
</evidence>
<dbReference type="GO" id="GO:1990429">
    <property type="term" value="C:peroxisomal importomer complex"/>
    <property type="evidence" value="ECO:0007669"/>
    <property type="project" value="TreeGrafter"/>
</dbReference>
<dbReference type="GeneID" id="5855978"/>
<evidence type="ECO:0000256" key="9">
    <source>
        <dbReference type="ARBA" id="ARBA00046271"/>
    </source>
</evidence>
<comment type="function">
    <text evidence="10">Component of the PEX13-PEX14 docking complex, a translocon channel that specifically mediates the import of peroxisomal cargo proteins bound to PEX5 receptor. The PEX13-PEX14 docking complex forms a large import pore which can be opened to a diameter of about 9 nm. Mechanistically, PEX5 receptor along with cargo proteins associates with the PEX14 subunit of the PEX13-PEX14 docking complex in the cytosol, leading to the insertion of the receptor into the organelle membrane with the concomitant translocation of the cargo into the peroxisome matrix.</text>
</comment>
<feature type="transmembrane region" description="Helical" evidence="13">
    <location>
        <begin position="107"/>
        <end position="129"/>
    </location>
</feature>
<dbReference type="STRING" id="425265.A8PVS1"/>
<reference evidence="15 16" key="1">
    <citation type="journal article" date="2007" name="Proc. Natl. Acad. Sci. U.S.A.">
        <title>Dandruff-associated Malassezia genomes reveal convergent and divergent virulence traits shared with plant and human fungal pathogens.</title>
        <authorList>
            <person name="Xu J."/>
            <person name="Saunders C.W."/>
            <person name="Hu P."/>
            <person name="Grant R.A."/>
            <person name="Boekhout T."/>
            <person name="Kuramae E.E."/>
            <person name="Kronstad J.W."/>
            <person name="Deangelis Y.M."/>
            <person name="Reeder N.L."/>
            <person name="Johnstone K.R."/>
            <person name="Leland M."/>
            <person name="Fieno A.M."/>
            <person name="Begley W.M."/>
            <person name="Sun Y."/>
            <person name="Lacey M.P."/>
            <person name="Chaudhary T."/>
            <person name="Keough T."/>
            <person name="Chu L."/>
            <person name="Sears R."/>
            <person name="Yuan B."/>
            <person name="Dawson T.L.Jr."/>
        </authorList>
    </citation>
    <scope>NUCLEOTIDE SEQUENCE [LARGE SCALE GENOMIC DNA]</scope>
    <source>
        <strain evidence="16">ATCC MYA-4612 / CBS 7966</strain>
    </source>
</reference>
<feature type="domain" description="Peroxisome membrane anchor protein Pex14p N-terminal" evidence="14">
    <location>
        <begin position="20"/>
        <end position="63"/>
    </location>
</feature>
<evidence type="ECO:0000256" key="6">
    <source>
        <dbReference type="ARBA" id="ARBA00023140"/>
    </source>
</evidence>
<comment type="similarity">
    <text evidence="1 10">Belongs to the peroxin-14 family.</text>
</comment>
<evidence type="ECO:0000256" key="4">
    <source>
        <dbReference type="ARBA" id="ARBA00023010"/>
    </source>
</evidence>
<feature type="compositionally biased region" description="Low complexity" evidence="12">
    <location>
        <begin position="265"/>
        <end position="292"/>
    </location>
</feature>
<gene>
    <name evidence="15" type="ORF">MGL_0941</name>
</gene>
<evidence type="ECO:0000256" key="3">
    <source>
        <dbReference type="ARBA" id="ARBA00022927"/>
    </source>
</evidence>
<evidence type="ECO:0000256" key="12">
    <source>
        <dbReference type="SAM" id="MobiDB-lite"/>
    </source>
</evidence>
<accession>A8PVS1</accession>
<dbReference type="Proteomes" id="UP000008837">
    <property type="component" value="Unassembled WGS sequence"/>
</dbReference>
<proteinExistence type="inferred from homology"/>
<evidence type="ECO:0000256" key="5">
    <source>
        <dbReference type="ARBA" id="ARBA00023136"/>
    </source>
</evidence>
<sequence length="325" mass="34649">MDGSAAAPTRSTGISHGTPRSDMIASAVSFLEDPNVQSSPMSQRISFLESKGLSSQEIDIALGQVGRAAMGPMGQRHNAGAAHAMAPTYPMMPAYPPVRSRRDWRDWFIMGVVSGTVGYGVIALARRYIYPHLQPPNQSVLEEEREALASKYDEVAVHLEELDQTTEAMSQGLATQQSAIEESVREVNEFVAESRAREEQRDKDLDQMKTDIESMREELAGMLDRSRKSSITALTDLQGELKSLRSLLVSRGGLSTPGAPSTGVSAQTPSATSGPSAAAGTATNGGSETSTSPSENQATSARPAPRIPAWQLAEPQDEDASSTAS</sequence>
<evidence type="ECO:0000313" key="16">
    <source>
        <dbReference type="Proteomes" id="UP000008837"/>
    </source>
</evidence>
<evidence type="ECO:0000256" key="13">
    <source>
        <dbReference type="SAM" id="Phobius"/>
    </source>
</evidence>
<keyword evidence="13" id="KW-1133">Transmembrane helix</keyword>
<keyword evidence="3 10" id="KW-0653">Protein transport</keyword>
<feature type="compositionally biased region" description="Acidic residues" evidence="12">
    <location>
        <begin position="315"/>
        <end position="325"/>
    </location>
</feature>
<evidence type="ECO:0000256" key="8">
    <source>
        <dbReference type="ARBA" id="ARBA00029691"/>
    </source>
</evidence>
<name>A8PVS1_MALGO</name>
<protein>
    <recommendedName>
        <fullName evidence="7 10">Peroxisomal membrane protein PEX14</fullName>
    </recommendedName>
    <alternativeName>
        <fullName evidence="8 10">Peroxin-14</fullName>
    </alternativeName>
</protein>
<dbReference type="GO" id="GO:0016560">
    <property type="term" value="P:protein import into peroxisome matrix, docking"/>
    <property type="evidence" value="ECO:0007669"/>
    <property type="project" value="UniProtKB-UniRule"/>
</dbReference>
<dbReference type="VEuPathDB" id="FungiDB:MGL_0941"/>
<evidence type="ECO:0000256" key="10">
    <source>
        <dbReference type="RuleBase" id="RU367032"/>
    </source>
</evidence>
<dbReference type="OMA" id="YNQWQPP"/>
<dbReference type="AlphaFoldDB" id="A8PVS1"/>
<dbReference type="InterPro" id="IPR006785">
    <property type="entry name" value="Pex14_N"/>
</dbReference>
<feature type="region of interest" description="Disordered" evidence="12">
    <location>
        <begin position="1"/>
        <end position="20"/>
    </location>
</feature>
<dbReference type="GO" id="GO:0005778">
    <property type="term" value="C:peroxisomal membrane"/>
    <property type="evidence" value="ECO:0007669"/>
    <property type="project" value="UniProtKB-SubCell"/>
</dbReference>